<reference evidence="1 2" key="1">
    <citation type="journal article" date="2011" name="J. Gen. Appl. Microbiol.">
        <title>Draft genome sequencing of the enigmatic basidiomycete Mixia osmundae.</title>
        <authorList>
            <person name="Nishida H."/>
            <person name="Nagatsuka Y."/>
            <person name="Sugiyama J."/>
        </authorList>
    </citation>
    <scope>NUCLEOTIDE SEQUENCE [LARGE SCALE GENOMIC DNA]</scope>
    <source>
        <strain evidence="2">CBS 9802 / IAM 14324 / JCM 22182 / KY 12970</strain>
    </source>
</reference>
<dbReference type="Proteomes" id="UP000009131">
    <property type="component" value="Unassembled WGS sequence"/>
</dbReference>
<dbReference type="HOGENOM" id="CLU_1415506_0_0_1"/>
<dbReference type="InParanoid" id="G7DVP1"/>
<reference evidence="1 2" key="2">
    <citation type="journal article" date="2012" name="Open Biol.">
        <title>Characteristics of nucleosomes and linker DNA regions on the genome of the basidiomycete Mixia osmundae revealed by mono- and dinucleosome mapping.</title>
        <authorList>
            <person name="Nishida H."/>
            <person name="Kondo S."/>
            <person name="Matsumoto T."/>
            <person name="Suzuki Y."/>
            <person name="Yoshikawa H."/>
            <person name="Taylor T.D."/>
            <person name="Sugiyama J."/>
        </authorList>
    </citation>
    <scope>NUCLEOTIDE SEQUENCE [LARGE SCALE GENOMIC DNA]</scope>
    <source>
        <strain evidence="2">CBS 9802 / IAM 14324 / JCM 22182 / KY 12970</strain>
    </source>
</reference>
<comment type="caution">
    <text evidence="1">The sequence shown here is derived from an EMBL/GenBank/DDBJ whole genome shotgun (WGS) entry which is preliminary data.</text>
</comment>
<keyword evidence="2" id="KW-1185">Reference proteome</keyword>
<sequence>MYHQALALPLQFPYGWYAIDVQLIDAKCKVPGGERDVTTILQWTVDAGFNRKNELTVQYQEQPGLIYEAWPTTNEPMTGQPYALLRVTRARRLRMTKPSRDPVLRCCRVTWIQDVFLWQMQVASVKGDASVFMTCADDDVPDECQTLFPREPVTCEGTAEAKSEHVI</sequence>
<dbReference type="EMBL" id="BABT02000046">
    <property type="protein sequence ID" value="GAA94651.1"/>
    <property type="molecule type" value="Genomic_DNA"/>
</dbReference>
<accession>G7DVP1</accession>
<proteinExistence type="predicted"/>
<gene>
    <name evidence="1" type="primary">Mo01304</name>
    <name evidence="1" type="ORF">E5Q_01304</name>
</gene>
<protein>
    <submittedName>
        <fullName evidence="1">Uncharacterized protein</fullName>
    </submittedName>
</protein>
<evidence type="ECO:0000313" key="2">
    <source>
        <dbReference type="Proteomes" id="UP000009131"/>
    </source>
</evidence>
<evidence type="ECO:0000313" key="1">
    <source>
        <dbReference type="EMBL" id="GAA94651.1"/>
    </source>
</evidence>
<name>G7DVP1_MIXOS</name>
<dbReference type="AlphaFoldDB" id="G7DVP1"/>
<organism evidence="1 2">
    <name type="scientific">Mixia osmundae (strain CBS 9802 / IAM 14324 / JCM 22182 / KY 12970)</name>
    <dbReference type="NCBI Taxonomy" id="764103"/>
    <lineage>
        <taxon>Eukaryota</taxon>
        <taxon>Fungi</taxon>
        <taxon>Dikarya</taxon>
        <taxon>Basidiomycota</taxon>
        <taxon>Pucciniomycotina</taxon>
        <taxon>Mixiomycetes</taxon>
        <taxon>Mixiales</taxon>
        <taxon>Mixiaceae</taxon>
        <taxon>Mixia</taxon>
    </lineage>
</organism>